<evidence type="ECO:0000313" key="2">
    <source>
        <dbReference type="Proteomes" id="UP000199042"/>
    </source>
</evidence>
<dbReference type="EMBL" id="FNQH01000001">
    <property type="protein sequence ID" value="SDZ86815.1"/>
    <property type="molecule type" value="Genomic_DNA"/>
</dbReference>
<comment type="caution">
    <text evidence="1">The sequence shown here is derived from an EMBL/GenBank/DDBJ whole genome shotgun (WGS) entry which is preliminary data.</text>
</comment>
<dbReference type="AlphaFoldDB" id="A0AB37ZWM4"/>
<dbReference type="Proteomes" id="UP000199042">
    <property type="component" value="Unassembled WGS sequence"/>
</dbReference>
<organism evidence="1 2">
    <name type="scientific">Trichococcus collinsii</name>
    <dbReference type="NCBI Taxonomy" id="157076"/>
    <lineage>
        <taxon>Bacteria</taxon>
        <taxon>Bacillati</taxon>
        <taxon>Bacillota</taxon>
        <taxon>Bacilli</taxon>
        <taxon>Lactobacillales</taxon>
        <taxon>Carnobacteriaceae</taxon>
        <taxon>Trichococcus</taxon>
    </lineage>
</organism>
<protein>
    <submittedName>
        <fullName evidence="1">Uncharacterized protein</fullName>
    </submittedName>
</protein>
<gene>
    <name evidence="1" type="ORF">SAMN04488525_101449</name>
</gene>
<reference evidence="1 2" key="1">
    <citation type="submission" date="2016-10" db="EMBL/GenBank/DDBJ databases">
        <authorList>
            <person name="Varghese N."/>
            <person name="Submissions S."/>
        </authorList>
    </citation>
    <scope>NUCLEOTIDE SEQUENCE [LARGE SCALE GENOMIC DNA]</scope>
    <source>
        <strain evidence="1 2">DSM 14526</strain>
    </source>
</reference>
<name>A0AB37ZWM4_9LACT</name>
<sequence>MRKANGYFRNRIIRFDRADQGLGGRLGNGGLITQVDFESMEGPFNRNHADLLGGVGQIAVIRKIADQVLGPDREQLGFDIINRF</sequence>
<accession>A0AB37ZWM4</accession>
<dbReference type="RefSeq" id="WP_086984975.1">
    <property type="nucleotide sequence ID" value="NZ_FJNA01000001.1"/>
</dbReference>
<proteinExistence type="predicted"/>
<keyword evidence="2" id="KW-1185">Reference proteome</keyword>
<evidence type="ECO:0000313" key="1">
    <source>
        <dbReference type="EMBL" id="SDZ86815.1"/>
    </source>
</evidence>